<accession>A0A1T4KZ67</accession>
<organism evidence="2 3">
    <name type="scientific">Cetobacterium ceti</name>
    <dbReference type="NCBI Taxonomy" id="180163"/>
    <lineage>
        <taxon>Bacteria</taxon>
        <taxon>Fusobacteriati</taxon>
        <taxon>Fusobacteriota</taxon>
        <taxon>Fusobacteriia</taxon>
        <taxon>Fusobacteriales</taxon>
        <taxon>Fusobacteriaceae</taxon>
        <taxon>Cetobacterium</taxon>
    </lineage>
</organism>
<dbReference type="STRING" id="180163.SAMN02745174_00673"/>
<dbReference type="AlphaFoldDB" id="A0A1T4KZ67"/>
<keyword evidence="1" id="KW-0812">Transmembrane</keyword>
<name>A0A1T4KZ67_9FUSO</name>
<evidence type="ECO:0000313" key="3">
    <source>
        <dbReference type="Proteomes" id="UP000191153"/>
    </source>
</evidence>
<keyword evidence="3" id="KW-1185">Reference proteome</keyword>
<dbReference type="Proteomes" id="UP000191153">
    <property type="component" value="Unassembled WGS sequence"/>
</dbReference>
<gene>
    <name evidence="2" type="ORF">SAMN02745174_00673</name>
</gene>
<reference evidence="2 3" key="1">
    <citation type="submission" date="2017-02" db="EMBL/GenBank/DDBJ databases">
        <authorList>
            <person name="Peterson S.W."/>
        </authorList>
    </citation>
    <scope>NUCLEOTIDE SEQUENCE [LARGE SCALE GENOMIC DNA]</scope>
    <source>
        <strain evidence="2 3">ATCC 700028</strain>
    </source>
</reference>
<evidence type="ECO:0000256" key="1">
    <source>
        <dbReference type="SAM" id="Phobius"/>
    </source>
</evidence>
<feature type="transmembrane region" description="Helical" evidence="1">
    <location>
        <begin position="28"/>
        <end position="47"/>
    </location>
</feature>
<dbReference type="OrthoDB" id="90419at2"/>
<evidence type="ECO:0000313" key="2">
    <source>
        <dbReference type="EMBL" id="SJZ47610.1"/>
    </source>
</evidence>
<keyword evidence="1" id="KW-1133">Transmembrane helix</keyword>
<protein>
    <submittedName>
        <fullName evidence="2">Uncharacterized protein</fullName>
    </submittedName>
</protein>
<keyword evidence="1" id="KW-0472">Membrane</keyword>
<dbReference type="EMBL" id="FUWX01000005">
    <property type="protein sequence ID" value="SJZ47610.1"/>
    <property type="molecule type" value="Genomic_DNA"/>
</dbReference>
<proteinExistence type="predicted"/>
<sequence>MTPKEKVRANIYKTLLEEEKKRNKKMSILSVSLFVVGIFTGGTYDLIFDGAQGFQNGALQVSALKREISGKKNNDWTIDHLYRNDSLLKGSEDFNTEKLFVSELQI</sequence>
<dbReference type="RefSeq" id="WP_078693205.1">
    <property type="nucleotide sequence ID" value="NZ_FUWX01000005.1"/>
</dbReference>